<evidence type="ECO:0000259" key="13">
    <source>
        <dbReference type="PROSITE" id="PS51485"/>
    </source>
</evidence>
<protein>
    <recommendedName>
        <fullName evidence="13">Phytocyanin domain-containing protein</fullName>
    </recommendedName>
</protein>
<keyword evidence="8" id="KW-0186">Copper</keyword>
<keyword evidence="6" id="KW-0249">Electron transport</keyword>
<dbReference type="InterPro" id="IPR008972">
    <property type="entry name" value="Cupredoxin"/>
</dbReference>
<dbReference type="GO" id="GO:0009055">
    <property type="term" value="F:electron transfer activity"/>
    <property type="evidence" value="ECO:0007669"/>
    <property type="project" value="InterPro"/>
</dbReference>
<keyword evidence="4" id="KW-0479">Metal-binding</keyword>
<evidence type="ECO:0000256" key="9">
    <source>
        <dbReference type="ARBA" id="ARBA00023136"/>
    </source>
</evidence>
<evidence type="ECO:0000256" key="8">
    <source>
        <dbReference type="ARBA" id="ARBA00023008"/>
    </source>
</evidence>
<keyword evidence="10" id="KW-1015">Disulfide bond</keyword>
<dbReference type="InterPro" id="IPR039391">
    <property type="entry name" value="Phytocyanin-like"/>
</dbReference>
<evidence type="ECO:0000256" key="12">
    <source>
        <dbReference type="SAM" id="SignalP"/>
    </source>
</evidence>
<dbReference type="Pfam" id="PF02298">
    <property type="entry name" value="Cu_bind_like"/>
    <property type="match status" value="1"/>
</dbReference>
<dbReference type="GO" id="GO:0005886">
    <property type="term" value="C:plasma membrane"/>
    <property type="evidence" value="ECO:0007669"/>
    <property type="project" value="TreeGrafter"/>
</dbReference>
<dbReference type="InterPro" id="IPR003245">
    <property type="entry name" value="Phytocyanin_dom"/>
</dbReference>
<comment type="caution">
    <text evidence="14">The sequence shown here is derived from an EMBL/GenBank/DDBJ whole genome shotgun (WGS) entry which is preliminary data.</text>
</comment>
<comment type="subcellular location">
    <subcellularLocation>
        <location evidence="1">Membrane</location>
        <topology evidence="1">Single-pass type I membrane protein</topology>
    </subcellularLocation>
</comment>
<keyword evidence="3" id="KW-0812">Transmembrane</keyword>
<evidence type="ECO:0000313" key="14">
    <source>
        <dbReference type="EMBL" id="GAA0171744.1"/>
    </source>
</evidence>
<evidence type="ECO:0000256" key="6">
    <source>
        <dbReference type="ARBA" id="ARBA00022982"/>
    </source>
</evidence>
<reference evidence="14 15" key="1">
    <citation type="submission" date="2024-01" db="EMBL/GenBank/DDBJ databases">
        <title>The complete chloroplast genome sequence of Lithospermum erythrorhizon: insights into the phylogenetic relationship among Boraginaceae species and the maternal lineages of purple gromwells.</title>
        <authorList>
            <person name="Okada T."/>
            <person name="Watanabe K."/>
        </authorList>
    </citation>
    <scope>NUCLEOTIDE SEQUENCE [LARGE SCALE GENOMIC DNA]</scope>
</reference>
<dbReference type="PROSITE" id="PS51485">
    <property type="entry name" value="PHYTOCYANIN"/>
    <property type="match status" value="1"/>
</dbReference>
<keyword evidence="9" id="KW-0472">Membrane</keyword>
<feature type="chain" id="PRO_5043819836" description="Phytocyanin domain-containing protein" evidence="12">
    <location>
        <begin position="23"/>
        <end position="163"/>
    </location>
</feature>
<evidence type="ECO:0000256" key="2">
    <source>
        <dbReference type="ARBA" id="ARBA00022448"/>
    </source>
</evidence>
<dbReference type="EMBL" id="BAABME010025220">
    <property type="protein sequence ID" value="GAA0171744.1"/>
    <property type="molecule type" value="Genomic_DNA"/>
</dbReference>
<dbReference type="GO" id="GO:0046872">
    <property type="term" value="F:metal ion binding"/>
    <property type="evidence" value="ECO:0007669"/>
    <property type="project" value="UniProtKB-KW"/>
</dbReference>
<evidence type="ECO:0000256" key="5">
    <source>
        <dbReference type="ARBA" id="ARBA00022729"/>
    </source>
</evidence>
<evidence type="ECO:0000256" key="3">
    <source>
        <dbReference type="ARBA" id="ARBA00022692"/>
    </source>
</evidence>
<keyword evidence="15" id="KW-1185">Reference proteome</keyword>
<evidence type="ECO:0000256" key="10">
    <source>
        <dbReference type="ARBA" id="ARBA00023157"/>
    </source>
</evidence>
<keyword evidence="7" id="KW-1133">Transmembrane helix</keyword>
<dbReference type="FunFam" id="2.60.40.420:FF:000067">
    <property type="entry name" value="Cupredoxin superfamily protein"/>
    <property type="match status" value="1"/>
</dbReference>
<dbReference type="AlphaFoldDB" id="A0AAV3R7A1"/>
<dbReference type="GO" id="GO:0009610">
    <property type="term" value="P:response to symbiotic fungus"/>
    <property type="evidence" value="ECO:0007669"/>
    <property type="project" value="UniProtKB-ARBA"/>
</dbReference>
<evidence type="ECO:0000313" key="15">
    <source>
        <dbReference type="Proteomes" id="UP001454036"/>
    </source>
</evidence>
<dbReference type="PANTHER" id="PTHR33021:SF408">
    <property type="entry name" value="PHYTOCYANIN DOMAIN-CONTAINING PROTEIN"/>
    <property type="match status" value="1"/>
</dbReference>
<dbReference type="Proteomes" id="UP001454036">
    <property type="component" value="Unassembled WGS sequence"/>
</dbReference>
<proteinExistence type="predicted"/>
<gene>
    <name evidence="14" type="ORF">LIER_41212</name>
</gene>
<evidence type="ECO:0000256" key="7">
    <source>
        <dbReference type="ARBA" id="ARBA00022989"/>
    </source>
</evidence>
<dbReference type="CDD" id="cd04216">
    <property type="entry name" value="Phytocyanin"/>
    <property type="match status" value="1"/>
</dbReference>
<dbReference type="SUPFAM" id="SSF49503">
    <property type="entry name" value="Cupredoxins"/>
    <property type="match status" value="1"/>
</dbReference>
<evidence type="ECO:0000256" key="11">
    <source>
        <dbReference type="ARBA" id="ARBA00023180"/>
    </source>
</evidence>
<name>A0AAV3R7A1_LITER</name>
<keyword evidence="5 12" id="KW-0732">Signal</keyword>
<dbReference type="PANTHER" id="PTHR33021">
    <property type="entry name" value="BLUE COPPER PROTEIN"/>
    <property type="match status" value="1"/>
</dbReference>
<organism evidence="14 15">
    <name type="scientific">Lithospermum erythrorhizon</name>
    <name type="common">Purple gromwell</name>
    <name type="synonym">Lithospermum officinale var. erythrorhizon</name>
    <dbReference type="NCBI Taxonomy" id="34254"/>
    <lineage>
        <taxon>Eukaryota</taxon>
        <taxon>Viridiplantae</taxon>
        <taxon>Streptophyta</taxon>
        <taxon>Embryophyta</taxon>
        <taxon>Tracheophyta</taxon>
        <taxon>Spermatophyta</taxon>
        <taxon>Magnoliopsida</taxon>
        <taxon>eudicotyledons</taxon>
        <taxon>Gunneridae</taxon>
        <taxon>Pentapetalae</taxon>
        <taxon>asterids</taxon>
        <taxon>lamiids</taxon>
        <taxon>Boraginales</taxon>
        <taxon>Boraginaceae</taxon>
        <taxon>Boraginoideae</taxon>
        <taxon>Lithospermeae</taxon>
        <taxon>Lithospermum</taxon>
    </lineage>
</organism>
<dbReference type="Gene3D" id="2.60.40.420">
    <property type="entry name" value="Cupredoxins - blue copper proteins"/>
    <property type="match status" value="1"/>
</dbReference>
<keyword evidence="11" id="KW-0325">Glycoprotein</keyword>
<accession>A0AAV3R7A1</accession>
<evidence type="ECO:0000256" key="1">
    <source>
        <dbReference type="ARBA" id="ARBA00004479"/>
    </source>
</evidence>
<evidence type="ECO:0000256" key="4">
    <source>
        <dbReference type="ARBA" id="ARBA00022723"/>
    </source>
</evidence>
<feature type="domain" description="Phytocyanin" evidence="13">
    <location>
        <begin position="23"/>
        <end position="125"/>
    </location>
</feature>
<feature type="signal peptide" evidence="12">
    <location>
        <begin position="1"/>
        <end position="22"/>
    </location>
</feature>
<sequence>MAARALMVSLVIVSLAIVPAMSMEYMVGGGNMWTLDIDYVEWAKDKTFYVGDKLVFMYNKEAHNVIKVNGTQFNGCVAPDPSNGAVLSSGYDVITLATPGKKWYICGFGRHCSDHKMKLVIDVLPQVATPAPAPSPSSAGGIAPKFCAWLISGAVSIIMMIKA</sequence>
<keyword evidence="2" id="KW-0813">Transport</keyword>